<protein>
    <submittedName>
        <fullName evidence="1">Uncharacterized protein</fullName>
    </submittedName>
</protein>
<dbReference type="EMBL" id="KF017001">
    <property type="protein sequence ID" value="AGT11971.1"/>
    <property type="molecule type" value="Genomic_DNA"/>
</dbReference>
<keyword evidence="2" id="KW-1185">Reference proteome</keyword>
<evidence type="ECO:0000313" key="2">
    <source>
        <dbReference type="Proteomes" id="UP000015577"/>
    </source>
</evidence>
<reference evidence="1 2" key="1">
    <citation type="submission" date="2013-05" db="EMBL/GenBank/DDBJ databases">
        <authorList>
            <person name="Abdel-Raheem S.T."/>
            <person name="Abersold J."/>
            <person name="Andrews J.S."/>
            <person name="Atwater A.R."/>
            <person name="Bell M.N."/>
            <person name="Bennett R.M."/>
            <person name="Brooks S.D."/>
            <person name="Danek A."/>
            <person name="Forsyth M.H."/>
            <person name="Han Y."/>
            <person name="Kamara O.S."/>
            <person name="Leslie K.A."/>
            <person name="Morse M."/>
            <person name="Pellegrino A.J."/>
            <person name="Pence P."/>
            <person name="Plourde J."/>
            <person name="Saha M.S."/>
            <person name="Shaw G.A."/>
            <person name="Taylor J.K."/>
            <person name="Whitney A."/>
            <person name="Williamson K.E."/>
            <person name="Zahn M."/>
            <person name="Bradley K.W."/>
            <person name="Khaja R."/>
            <person name="Lewis M.F."/>
            <person name="Barker L.P."/>
            <person name="Asai D.J."/>
            <person name="Bowman C.A."/>
            <person name="Russell D.A."/>
            <person name="Pope W.H."/>
            <person name="Jacobs-Sera D."/>
            <person name="Hendrix R.W."/>
            <person name="Hatfull G.F."/>
        </authorList>
    </citation>
    <scope>NUCLEOTIDE SEQUENCE [LARGE SCALE GENOMIC DNA]</scope>
</reference>
<proteinExistence type="predicted"/>
<dbReference type="Proteomes" id="UP000015577">
    <property type="component" value="Segment"/>
</dbReference>
<dbReference type="KEGG" id="vg:16575259"/>
<dbReference type="GeneID" id="16575259"/>
<evidence type="ECO:0000313" key="1">
    <source>
        <dbReference type="EMBL" id="AGT11971.1"/>
    </source>
</evidence>
<name>S5Z3J3_9CAUD</name>
<dbReference type="RefSeq" id="YP_008430746.1">
    <property type="nucleotide sequence ID" value="NC_022086.1"/>
</dbReference>
<sequence length="41" mass="4228">MSCHESSTCWPSVVKSRTNPQVGGGFGQLSRFVSAGQADAG</sequence>
<accession>S5Z3J3</accession>
<organism evidence="1 2">
    <name type="scientific">Mycobacterium phage LittleCherry</name>
    <dbReference type="NCBI Taxonomy" id="1340818"/>
    <lineage>
        <taxon>Viruses</taxon>
        <taxon>Duplodnaviria</taxon>
        <taxon>Heunggongvirae</taxon>
        <taxon>Uroviricota</taxon>
        <taxon>Caudoviricetes</taxon>
        <taxon>Benedictvirus</taxon>
        <taxon>Benedictvirus littlecherry</taxon>
    </lineage>
</organism>
<gene>
    <name evidence="1" type="primary">88</name>
    <name evidence="1" type="ORF">PBI_LITTLECHERRY_88</name>
</gene>